<evidence type="ECO:0000313" key="3">
    <source>
        <dbReference type="Proteomes" id="UP001501509"/>
    </source>
</evidence>
<sequence>MESISAQRRGELLSSARDVVKLELRDHYAMDAETLEAYRCGDHDVVKAAYAETAEEIADMLASGRSWRRVRVVSEPLSEYQRMAVEFSGVAVDAGEELRWLPRRLVSAVALPGNDCFVLDGLAAMFNILDGTGDRADIQYSADPAVVRFCADAFATAWTLATPHRDYHPE</sequence>
<name>A0ABP6CLK3_9ACTN</name>
<dbReference type="RefSeq" id="WP_344546714.1">
    <property type="nucleotide sequence ID" value="NZ_BAAATD010000011.1"/>
</dbReference>
<protein>
    <recommendedName>
        <fullName evidence="1">DUF6879 domain-containing protein</fullName>
    </recommendedName>
</protein>
<dbReference type="Pfam" id="PF21806">
    <property type="entry name" value="DUF6879"/>
    <property type="match status" value="1"/>
</dbReference>
<organism evidence="2 3">
    <name type="scientific">Actinomadura fulvescens</name>
    <dbReference type="NCBI Taxonomy" id="46160"/>
    <lineage>
        <taxon>Bacteria</taxon>
        <taxon>Bacillati</taxon>
        <taxon>Actinomycetota</taxon>
        <taxon>Actinomycetes</taxon>
        <taxon>Streptosporangiales</taxon>
        <taxon>Thermomonosporaceae</taxon>
        <taxon>Actinomadura</taxon>
    </lineage>
</organism>
<dbReference type="InterPro" id="IPR049244">
    <property type="entry name" value="DUF6879"/>
</dbReference>
<gene>
    <name evidence="2" type="ORF">GCM10010411_69430</name>
</gene>
<evidence type="ECO:0000313" key="2">
    <source>
        <dbReference type="EMBL" id="GAA2623386.1"/>
    </source>
</evidence>
<reference evidence="3" key="1">
    <citation type="journal article" date="2019" name="Int. J. Syst. Evol. Microbiol.">
        <title>The Global Catalogue of Microorganisms (GCM) 10K type strain sequencing project: providing services to taxonomists for standard genome sequencing and annotation.</title>
        <authorList>
            <consortium name="The Broad Institute Genomics Platform"/>
            <consortium name="The Broad Institute Genome Sequencing Center for Infectious Disease"/>
            <person name="Wu L."/>
            <person name="Ma J."/>
        </authorList>
    </citation>
    <scope>NUCLEOTIDE SEQUENCE [LARGE SCALE GENOMIC DNA]</scope>
    <source>
        <strain evidence="3">JCM 6833</strain>
    </source>
</reference>
<accession>A0ABP6CLK3</accession>
<dbReference type="EMBL" id="BAAATD010000011">
    <property type="protein sequence ID" value="GAA2623386.1"/>
    <property type="molecule type" value="Genomic_DNA"/>
</dbReference>
<evidence type="ECO:0000259" key="1">
    <source>
        <dbReference type="Pfam" id="PF21806"/>
    </source>
</evidence>
<proteinExistence type="predicted"/>
<feature type="domain" description="DUF6879" evidence="1">
    <location>
        <begin position="15"/>
        <end position="168"/>
    </location>
</feature>
<comment type="caution">
    <text evidence="2">The sequence shown here is derived from an EMBL/GenBank/DDBJ whole genome shotgun (WGS) entry which is preliminary data.</text>
</comment>
<keyword evidence="3" id="KW-1185">Reference proteome</keyword>
<dbReference type="Proteomes" id="UP001501509">
    <property type="component" value="Unassembled WGS sequence"/>
</dbReference>